<dbReference type="GeneID" id="94847921"/>
<dbReference type="EMBL" id="MLAK01001419">
    <property type="protein sequence ID" value="OHS93248.1"/>
    <property type="molecule type" value="Genomic_DNA"/>
</dbReference>
<dbReference type="PANTHER" id="PTHR10183:SF379">
    <property type="entry name" value="CALPAIN-5"/>
    <property type="match status" value="1"/>
</dbReference>
<dbReference type="OrthoDB" id="424753at2759"/>
<gene>
    <name evidence="8" type="ORF">TRFO_40457</name>
</gene>
<name>A0A1J4J137_9EUKA</name>
<reference evidence="8" key="1">
    <citation type="submission" date="2016-10" db="EMBL/GenBank/DDBJ databases">
        <authorList>
            <person name="Benchimol M."/>
            <person name="Almeida L.G."/>
            <person name="Vasconcelos A.T."/>
            <person name="Perreira-Neves A."/>
            <person name="Rosa I.A."/>
            <person name="Tasca T."/>
            <person name="Bogo M.R."/>
            <person name="de Souza W."/>
        </authorList>
    </citation>
    <scope>NUCLEOTIDE SEQUENCE [LARGE SCALE GENOMIC DNA]</scope>
    <source>
        <strain evidence="8">K</strain>
    </source>
</reference>
<evidence type="ECO:0000256" key="5">
    <source>
        <dbReference type="PIRSR" id="PIRSR622684-1"/>
    </source>
</evidence>
<dbReference type="PROSITE" id="PS50203">
    <property type="entry name" value="CALPAIN_CAT"/>
    <property type="match status" value="1"/>
</dbReference>
<evidence type="ECO:0000256" key="6">
    <source>
        <dbReference type="PROSITE-ProRule" id="PRU00239"/>
    </source>
</evidence>
<dbReference type="PRINTS" id="PR00704">
    <property type="entry name" value="CALPAIN"/>
</dbReference>
<dbReference type="SMART" id="SM00230">
    <property type="entry name" value="CysPc"/>
    <property type="match status" value="1"/>
</dbReference>
<evidence type="ECO:0000256" key="1">
    <source>
        <dbReference type="ARBA" id="ARBA00007623"/>
    </source>
</evidence>
<accession>A0A1J4J137</accession>
<evidence type="ECO:0000259" key="7">
    <source>
        <dbReference type="PROSITE" id="PS50203"/>
    </source>
</evidence>
<evidence type="ECO:0000256" key="4">
    <source>
        <dbReference type="ARBA" id="ARBA00022807"/>
    </source>
</evidence>
<dbReference type="PANTHER" id="PTHR10183">
    <property type="entry name" value="CALPAIN"/>
    <property type="match status" value="1"/>
</dbReference>
<dbReference type="GO" id="GO:0004198">
    <property type="term" value="F:calcium-dependent cysteine-type endopeptidase activity"/>
    <property type="evidence" value="ECO:0007669"/>
    <property type="project" value="InterPro"/>
</dbReference>
<evidence type="ECO:0000256" key="3">
    <source>
        <dbReference type="ARBA" id="ARBA00022801"/>
    </source>
</evidence>
<comment type="similarity">
    <text evidence="1">Belongs to the peptidase C2 family.</text>
</comment>
<feature type="domain" description="Calpain catalytic" evidence="7">
    <location>
        <begin position="27"/>
        <end position="315"/>
    </location>
</feature>
<dbReference type="RefSeq" id="XP_068346385.1">
    <property type="nucleotide sequence ID" value="XM_068513217.1"/>
</dbReference>
<keyword evidence="3 6" id="KW-0378">Hydrolase</keyword>
<protein>
    <recommendedName>
        <fullName evidence="7">Calpain catalytic domain-containing protein</fullName>
    </recommendedName>
</protein>
<dbReference type="Proteomes" id="UP000179807">
    <property type="component" value="Unassembled WGS sequence"/>
</dbReference>
<dbReference type="GO" id="GO:0006508">
    <property type="term" value="P:proteolysis"/>
    <property type="evidence" value="ECO:0007669"/>
    <property type="project" value="UniProtKB-KW"/>
</dbReference>
<feature type="active site" evidence="5 6">
    <location>
        <position position="258"/>
    </location>
</feature>
<dbReference type="AlphaFoldDB" id="A0A1J4J137"/>
<sequence>MKKYEDFEKEAASYQLILQRYKKTGVLYEDPNFHPKRKIKENKVKFDGRDIVWNRVDKYFKSPLYENISKDAVQQGELGDCYFISTLSRIGKQKELVKLLFDPISDVKCGAVIVYFYAYGRRTPILIDTLLPFKLGTRTPIFSHPSDITYSAWFTLVEKAFAKLNGSYSNIVCGQFAHAVYSLFGYHPFSKTIENIKGNPFDKLMKYQRIGALIGTSIHSTTKASQEEIQKNGLVQNHSYLVLKARTVEGKNFLCLRNPWGNDREWLGDWSDTSELWTPSLKKALSVKFGNDGSFWMIDKDFFKYFTDLEVSKPVNPRWHCRSFHTQLKPGPHDGRQYTDPGSKMAQRDTYVFRIDSDEAIKIYIRCEKRASPDYESSKLQILLCNTKGQKITPEIIPYSSRQTFTTSNEIAGFSKMIEKPKEEGWTIVILRTTAMKIVEDVYVQLYCEKDFTLYNVDTPNVLIPEDEKTGILFDNSSVLHPNVAPTLKTIPINGKDVQVLSSL</sequence>
<dbReference type="InterPro" id="IPR022684">
    <property type="entry name" value="Calpain_cysteine_protease"/>
</dbReference>
<evidence type="ECO:0000256" key="2">
    <source>
        <dbReference type="ARBA" id="ARBA00022670"/>
    </source>
</evidence>
<dbReference type="InterPro" id="IPR038765">
    <property type="entry name" value="Papain-like_cys_pep_sf"/>
</dbReference>
<proteinExistence type="inferred from homology"/>
<organism evidence="8 9">
    <name type="scientific">Tritrichomonas foetus</name>
    <dbReference type="NCBI Taxonomy" id="1144522"/>
    <lineage>
        <taxon>Eukaryota</taxon>
        <taxon>Metamonada</taxon>
        <taxon>Parabasalia</taxon>
        <taxon>Tritrichomonadida</taxon>
        <taxon>Tritrichomonadidae</taxon>
        <taxon>Tritrichomonas</taxon>
    </lineage>
</organism>
<keyword evidence="2 6" id="KW-0645">Protease</keyword>
<feature type="active site" evidence="5 6">
    <location>
        <position position="81"/>
    </location>
</feature>
<keyword evidence="4 6" id="KW-0788">Thiol protease</keyword>
<feature type="active site" evidence="5 6">
    <location>
        <position position="238"/>
    </location>
</feature>
<dbReference type="InterPro" id="IPR001300">
    <property type="entry name" value="Peptidase_C2_calpain_cat"/>
</dbReference>
<keyword evidence="9" id="KW-1185">Reference proteome</keyword>
<dbReference type="VEuPathDB" id="TrichDB:TRFO_40457"/>
<evidence type="ECO:0000313" key="9">
    <source>
        <dbReference type="Proteomes" id="UP000179807"/>
    </source>
</evidence>
<comment type="caution">
    <text evidence="8">The sequence shown here is derived from an EMBL/GenBank/DDBJ whole genome shotgun (WGS) entry which is preliminary data.</text>
</comment>
<evidence type="ECO:0000313" key="8">
    <source>
        <dbReference type="EMBL" id="OHS93248.1"/>
    </source>
</evidence>
<dbReference type="Gene3D" id="3.90.70.10">
    <property type="entry name" value="Cysteine proteinases"/>
    <property type="match status" value="1"/>
</dbReference>
<dbReference type="Pfam" id="PF00648">
    <property type="entry name" value="Peptidase_C2"/>
    <property type="match status" value="1"/>
</dbReference>
<dbReference type="SUPFAM" id="SSF54001">
    <property type="entry name" value="Cysteine proteinases"/>
    <property type="match status" value="1"/>
</dbReference>